<dbReference type="NCBIfam" id="TIGR01764">
    <property type="entry name" value="excise"/>
    <property type="match status" value="1"/>
</dbReference>
<dbReference type="RefSeq" id="WP_182410924.1">
    <property type="nucleotide sequence ID" value="NZ_JABXRP010000012.1"/>
</dbReference>
<evidence type="ECO:0000259" key="1">
    <source>
        <dbReference type="Pfam" id="PF12728"/>
    </source>
</evidence>
<accession>A0A7W3HGL0</accession>
<dbReference type="Pfam" id="PF12728">
    <property type="entry name" value="HTH_17"/>
    <property type="match status" value="1"/>
</dbReference>
<sequence>MARVSISEAARLVKVSRPTIYKMINSGKLSYTSVVKHGKNTKVVDTSELIRVFGSLYGGGDTVKHDVKGDAGATGVNIPGLHDLQHKIALLEAENNGLKGAVKARDEHIDSLRQAMQLLEHKHEPSPQVHSPWWKFWKKS</sequence>
<dbReference type="InterPro" id="IPR010093">
    <property type="entry name" value="SinI_DNA-bd"/>
</dbReference>
<gene>
    <name evidence="2" type="ORF">HV056_27695</name>
</gene>
<feature type="domain" description="Helix-turn-helix" evidence="1">
    <location>
        <begin position="5"/>
        <end position="40"/>
    </location>
</feature>
<dbReference type="AlphaFoldDB" id="A0A7W3HGL0"/>
<protein>
    <submittedName>
        <fullName evidence="2">Helix-turn-helix domain-containing protein</fullName>
    </submittedName>
</protein>
<dbReference type="EMBL" id="JABXRP010000012">
    <property type="protein sequence ID" value="MBA8080223.1"/>
    <property type="molecule type" value="Genomic_DNA"/>
</dbReference>
<organism evidence="2 3">
    <name type="scientific">Enterobacter asburiae</name>
    <dbReference type="NCBI Taxonomy" id="61645"/>
    <lineage>
        <taxon>Bacteria</taxon>
        <taxon>Pseudomonadati</taxon>
        <taxon>Pseudomonadota</taxon>
        <taxon>Gammaproteobacteria</taxon>
        <taxon>Enterobacterales</taxon>
        <taxon>Enterobacteriaceae</taxon>
        <taxon>Enterobacter</taxon>
        <taxon>Enterobacter cloacae complex</taxon>
    </lineage>
</organism>
<comment type="caution">
    <text evidence="2">The sequence shown here is derived from an EMBL/GenBank/DDBJ whole genome shotgun (WGS) entry which is preliminary data.</text>
</comment>
<reference evidence="2 3" key="1">
    <citation type="submission" date="2020-06" db="EMBL/GenBank/DDBJ databases">
        <title>REHAB project genomes.</title>
        <authorList>
            <person name="Shaw L.P."/>
        </authorList>
    </citation>
    <scope>NUCLEOTIDE SEQUENCE [LARGE SCALE GENOMIC DNA]</scope>
    <source>
        <strain evidence="2 3">RHBSTW-00074</strain>
        <plasmid evidence="2">pRHBSTW-00074_12</plasmid>
    </source>
</reference>
<evidence type="ECO:0000313" key="2">
    <source>
        <dbReference type="EMBL" id="MBA8080223.1"/>
    </source>
</evidence>
<evidence type="ECO:0000313" key="3">
    <source>
        <dbReference type="Proteomes" id="UP000533461"/>
    </source>
</evidence>
<geneLocation type="plasmid" evidence="2">
    <name>pRHBSTW-00074_12</name>
</geneLocation>
<keyword evidence="2" id="KW-0614">Plasmid</keyword>
<dbReference type="Proteomes" id="UP000533461">
    <property type="component" value="Unassembled WGS sequence"/>
</dbReference>
<proteinExistence type="predicted"/>
<dbReference type="GO" id="GO:0003677">
    <property type="term" value="F:DNA binding"/>
    <property type="evidence" value="ECO:0007669"/>
    <property type="project" value="InterPro"/>
</dbReference>
<name>A0A7W3HGL0_ENTAS</name>
<dbReference type="InterPro" id="IPR041657">
    <property type="entry name" value="HTH_17"/>
</dbReference>